<name>A0A9D1FPC2_9FIRM</name>
<keyword evidence="6 7" id="KW-0472">Membrane</keyword>
<dbReference type="InterPro" id="IPR035906">
    <property type="entry name" value="MetI-like_sf"/>
</dbReference>
<keyword evidence="2 7" id="KW-0813">Transport</keyword>
<feature type="transmembrane region" description="Helical" evidence="7">
    <location>
        <begin position="234"/>
        <end position="254"/>
    </location>
</feature>
<dbReference type="Gene3D" id="1.10.3720.10">
    <property type="entry name" value="MetI-like"/>
    <property type="match status" value="1"/>
</dbReference>
<comment type="subcellular location">
    <subcellularLocation>
        <location evidence="1 7">Cell membrane</location>
        <topology evidence="1 7">Multi-pass membrane protein</topology>
    </subcellularLocation>
</comment>
<feature type="transmembrane region" description="Helical" evidence="7">
    <location>
        <begin position="286"/>
        <end position="306"/>
    </location>
</feature>
<dbReference type="InterPro" id="IPR000515">
    <property type="entry name" value="MetI-like"/>
</dbReference>
<keyword evidence="5 7" id="KW-1133">Transmembrane helix</keyword>
<reference evidence="9" key="2">
    <citation type="journal article" date="2021" name="PeerJ">
        <title>Extensive microbial diversity within the chicken gut microbiome revealed by metagenomics and culture.</title>
        <authorList>
            <person name="Gilroy R."/>
            <person name="Ravi A."/>
            <person name="Getino M."/>
            <person name="Pursley I."/>
            <person name="Horton D.L."/>
            <person name="Alikhan N.F."/>
            <person name="Baker D."/>
            <person name="Gharbi K."/>
            <person name="Hall N."/>
            <person name="Watson M."/>
            <person name="Adriaenssens E.M."/>
            <person name="Foster-Nyarko E."/>
            <person name="Jarju S."/>
            <person name="Secka A."/>
            <person name="Antonio M."/>
            <person name="Oren A."/>
            <person name="Chaudhuri R.R."/>
            <person name="La Ragione R."/>
            <person name="Hildebrand F."/>
            <person name="Pallen M.J."/>
        </authorList>
    </citation>
    <scope>NUCLEOTIDE SEQUENCE</scope>
    <source>
        <strain evidence="9">CHK199-13235</strain>
    </source>
</reference>
<evidence type="ECO:0000256" key="5">
    <source>
        <dbReference type="ARBA" id="ARBA00022989"/>
    </source>
</evidence>
<dbReference type="PANTHER" id="PTHR43227:SF11">
    <property type="entry name" value="BLL4140 PROTEIN"/>
    <property type="match status" value="1"/>
</dbReference>
<dbReference type="InterPro" id="IPR050809">
    <property type="entry name" value="UgpAE/MalFG_permease"/>
</dbReference>
<evidence type="ECO:0000256" key="6">
    <source>
        <dbReference type="ARBA" id="ARBA00023136"/>
    </source>
</evidence>
<evidence type="ECO:0000256" key="1">
    <source>
        <dbReference type="ARBA" id="ARBA00004651"/>
    </source>
</evidence>
<feature type="transmembrane region" description="Helical" evidence="7">
    <location>
        <begin position="31"/>
        <end position="58"/>
    </location>
</feature>
<dbReference type="AlphaFoldDB" id="A0A9D1FPC2"/>
<feature type="transmembrane region" description="Helical" evidence="7">
    <location>
        <begin position="95"/>
        <end position="116"/>
    </location>
</feature>
<protein>
    <submittedName>
        <fullName evidence="9">Sugar ABC transporter permease</fullName>
    </submittedName>
</protein>
<evidence type="ECO:0000256" key="2">
    <source>
        <dbReference type="ARBA" id="ARBA00022448"/>
    </source>
</evidence>
<keyword evidence="3" id="KW-1003">Cell membrane</keyword>
<gene>
    <name evidence="9" type="ORF">IAB51_10510</name>
</gene>
<feature type="domain" description="ABC transmembrane type-1" evidence="8">
    <location>
        <begin position="91"/>
        <end position="307"/>
    </location>
</feature>
<comment type="similarity">
    <text evidence="7">Belongs to the binding-protein-dependent transport system permease family.</text>
</comment>
<proteinExistence type="inferred from homology"/>
<evidence type="ECO:0000313" key="9">
    <source>
        <dbReference type="EMBL" id="HIS77219.1"/>
    </source>
</evidence>
<evidence type="ECO:0000259" key="8">
    <source>
        <dbReference type="PROSITE" id="PS50928"/>
    </source>
</evidence>
<evidence type="ECO:0000256" key="3">
    <source>
        <dbReference type="ARBA" id="ARBA00022475"/>
    </source>
</evidence>
<evidence type="ECO:0000256" key="4">
    <source>
        <dbReference type="ARBA" id="ARBA00022692"/>
    </source>
</evidence>
<organism evidence="9 10">
    <name type="scientific">Candidatus Merdivicinus excrementipullorum</name>
    <dbReference type="NCBI Taxonomy" id="2840867"/>
    <lineage>
        <taxon>Bacteria</taxon>
        <taxon>Bacillati</taxon>
        <taxon>Bacillota</taxon>
        <taxon>Clostridia</taxon>
        <taxon>Eubacteriales</taxon>
        <taxon>Oscillospiraceae</taxon>
        <taxon>Oscillospiraceae incertae sedis</taxon>
        <taxon>Candidatus Merdivicinus</taxon>
    </lineage>
</organism>
<dbReference type="GO" id="GO:0005886">
    <property type="term" value="C:plasma membrane"/>
    <property type="evidence" value="ECO:0007669"/>
    <property type="project" value="UniProtKB-SubCell"/>
</dbReference>
<dbReference type="Proteomes" id="UP000824002">
    <property type="component" value="Unassembled WGS sequence"/>
</dbReference>
<sequence length="320" mass="36170">MTQNQAAAGINAPKKRTWLGRLGKDLVQNRYLYLMFVPVLVIYILFMYIPMYGVIIAFKDFNPGLGILGSEWVGFQHFENFFSSYYFGRILRNTLIISGLSLLVNFPAPIIFALLLNEIRLKRFKKFVQSVTYFPHFLSTVIVCGLIIEFCSTHGAINQIIQIFSPDTPVRNLLAEKSLFRPIYIISGVWQNFGWDSIIYLAALSGVDSSLYEATVIDGAGRWKQTLHVSIPSILPTIVIMLILAIGGLMNVGWEKIVLLYSPTTYETADVISSFVYRRGLIENDFSFSTAVGLFNSLVNFLLIMITNRISKAVTENSLW</sequence>
<dbReference type="GO" id="GO:0055085">
    <property type="term" value="P:transmembrane transport"/>
    <property type="evidence" value="ECO:0007669"/>
    <property type="project" value="InterPro"/>
</dbReference>
<accession>A0A9D1FPC2</accession>
<evidence type="ECO:0000256" key="7">
    <source>
        <dbReference type="RuleBase" id="RU363032"/>
    </source>
</evidence>
<dbReference type="PROSITE" id="PS50928">
    <property type="entry name" value="ABC_TM1"/>
    <property type="match status" value="1"/>
</dbReference>
<dbReference type="CDD" id="cd06261">
    <property type="entry name" value="TM_PBP2"/>
    <property type="match status" value="1"/>
</dbReference>
<dbReference type="EMBL" id="DVJP01000069">
    <property type="protein sequence ID" value="HIS77219.1"/>
    <property type="molecule type" value="Genomic_DNA"/>
</dbReference>
<evidence type="ECO:0000313" key="10">
    <source>
        <dbReference type="Proteomes" id="UP000824002"/>
    </source>
</evidence>
<comment type="caution">
    <text evidence="9">The sequence shown here is derived from an EMBL/GenBank/DDBJ whole genome shotgun (WGS) entry which is preliminary data.</text>
</comment>
<dbReference type="PANTHER" id="PTHR43227">
    <property type="entry name" value="BLL4140 PROTEIN"/>
    <property type="match status" value="1"/>
</dbReference>
<reference evidence="9" key="1">
    <citation type="submission" date="2020-10" db="EMBL/GenBank/DDBJ databases">
        <authorList>
            <person name="Gilroy R."/>
        </authorList>
    </citation>
    <scope>NUCLEOTIDE SEQUENCE</scope>
    <source>
        <strain evidence="9">CHK199-13235</strain>
    </source>
</reference>
<dbReference type="Pfam" id="PF00528">
    <property type="entry name" value="BPD_transp_1"/>
    <property type="match status" value="1"/>
</dbReference>
<keyword evidence="4 7" id="KW-0812">Transmembrane</keyword>
<dbReference type="SUPFAM" id="SSF161098">
    <property type="entry name" value="MetI-like"/>
    <property type="match status" value="1"/>
</dbReference>